<feature type="domain" description="G-protein coupled receptors family 1 profile" evidence="11">
    <location>
        <begin position="38"/>
        <end position="314"/>
    </location>
</feature>
<reference evidence="12" key="1">
    <citation type="submission" date="2022-07" db="EMBL/GenBank/DDBJ databases">
        <title>Chromosome-level genome of Muraenolepis orangiensis.</title>
        <authorList>
            <person name="Kim J."/>
        </authorList>
    </citation>
    <scope>NUCLEOTIDE SEQUENCE</scope>
    <source>
        <strain evidence="12">KU_S4_2022</strain>
        <tissue evidence="12">Muscle</tissue>
    </source>
</reference>
<dbReference type="GO" id="GO:0004957">
    <property type="term" value="F:prostaglandin E receptor activity"/>
    <property type="evidence" value="ECO:0007669"/>
    <property type="project" value="TreeGrafter"/>
</dbReference>
<dbReference type="AlphaFoldDB" id="A0A9Q0EJR8"/>
<feature type="transmembrane region" description="Helical" evidence="10">
    <location>
        <begin position="260"/>
        <end position="283"/>
    </location>
</feature>
<dbReference type="Proteomes" id="UP001148018">
    <property type="component" value="Unassembled WGS sequence"/>
</dbReference>
<name>A0A9Q0EJR8_9TELE</name>
<feature type="transmembrane region" description="Helical" evidence="10">
    <location>
        <begin position="197"/>
        <end position="223"/>
    </location>
</feature>
<comment type="caution">
    <text evidence="12">The sequence shown here is derived from an EMBL/GenBank/DDBJ whole genome shotgun (WGS) entry which is preliminary data.</text>
</comment>
<proteinExistence type="predicted"/>
<evidence type="ECO:0000256" key="7">
    <source>
        <dbReference type="ARBA" id="ARBA00023170"/>
    </source>
</evidence>
<gene>
    <name evidence="12" type="ORF">NHX12_026566</name>
</gene>
<evidence type="ECO:0000256" key="9">
    <source>
        <dbReference type="ARBA" id="ARBA00023224"/>
    </source>
</evidence>
<organism evidence="12 13">
    <name type="scientific">Muraenolepis orangiensis</name>
    <name type="common">Patagonian moray cod</name>
    <dbReference type="NCBI Taxonomy" id="630683"/>
    <lineage>
        <taxon>Eukaryota</taxon>
        <taxon>Metazoa</taxon>
        <taxon>Chordata</taxon>
        <taxon>Craniata</taxon>
        <taxon>Vertebrata</taxon>
        <taxon>Euteleostomi</taxon>
        <taxon>Actinopterygii</taxon>
        <taxon>Neopterygii</taxon>
        <taxon>Teleostei</taxon>
        <taxon>Neoteleostei</taxon>
        <taxon>Acanthomorphata</taxon>
        <taxon>Zeiogadaria</taxon>
        <taxon>Gadariae</taxon>
        <taxon>Gadiformes</taxon>
        <taxon>Muraenolepidoidei</taxon>
        <taxon>Muraenolepididae</taxon>
        <taxon>Muraenolepis</taxon>
    </lineage>
</organism>
<keyword evidence="2" id="KW-1003">Cell membrane</keyword>
<keyword evidence="13" id="KW-1185">Reference proteome</keyword>
<accession>A0A9Q0EJR8</accession>
<protein>
    <recommendedName>
        <fullName evidence="11">G-protein coupled receptors family 1 profile domain-containing protein</fullName>
    </recommendedName>
</protein>
<dbReference type="PROSITE" id="PS50262">
    <property type="entry name" value="G_PROTEIN_RECEP_F1_2"/>
    <property type="match status" value="1"/>
</dbReference>
<feature type="transmembrane region" description="Helical" evidence="10">
    <location>
        <begin position="104"/>
        <end position="126"/>
    </location>
</feature>
<evidence type="ECO:0000256" key="1">
    <source>
        <dbReference type="ARBA" id="ARBA00004651"/>
    </source>
</evidence>
<dbReference type="PANTHER" id="PTHR11866">
    <property type="entry name" value="G-PROTEIN COUPLED RECEPTOR FAMILY 1 MEMBER"/>
    <property type="match status" value="1"/>
</dbReference>
<keyword evidence="5" id="KW-0297">G-protein coupled receptor</keyword>
<evidence type="ECO:0000313" key="13">
    <source>
        <dbReference type="Proteomes" id="UP001148018"/>
    </source>
</evidence>
<dbReference type="Pfam" id="PF00001">
    <property type="entry name" value="7tm_1"/>
    <property type="match status" value="1"/>
</dbReference>
<feature type="transmembrane region" description="Helical" evidence="10">
    <location>
        <begin position="146"/>
        <end position="169"/>
    </location>
</feature>
<evidence type="ECO:0000256" key="8">
    <source>
        <dbReference type="ARBA" id="ARBA00023180"/>
    </source>
</evidence>
<dbReference type="Gene3D" id="1.20.1070.10">
    <property type="entry name" value="Rhodopsin 7-helix transmembrane proteins"/>
    <property type="match status" value="1"/>
</dbReference>
<dbReference type="InterPro" id="IPR000276">
    <property type="entry name" value="GPCR_Rhodpsn"/>
</dbReference>
<dbReference type="PANTHER" id="PTHR11866:SF8">
    <property type="entry name" value="PROSTAGLANDIN E2 RECEPTOR EP2 SUBTYPE"/>
    <property type="match status" value="1"/>
</dbReference>
<sequence>MTLNSTNSTKGPDCHERMTVEQGLPTTSALMFSFGVVGNVVALALLETRRRRHRRKSPSLFRVLVTALVATDLLGTVAVSPVVLAAYDKNATLVALGNQRVVCIYFGFSMTFLTLSTLSILCAMALERFLSLGFPYFYERRVNVNVGGHVAVAFIYLACALYCACPFAGFGEYVQYCPGTWCFLDMNPHQELHRGYAVVYAVFTLAVIACTLVCNVSVICFLVQMHRRQKTHRPNTGGGGGPARHKRFFRRSMSEELEHLLPLVFITMAFSFCSFPLLLRVYINSMTKPEDRHSSDLHALRMLSFNSIIDPWVFIIFEPSVLKFTWRNLRRIWRNRTRFGPEAELRVSPDHHSSDLHALRMLSFNSIMDPWVFIIFEPSMLKFIWRNLRRRAPPARTPGSLVRSGP</sequence>
<dbReference type="InterPro" id="IPR008365">
    <property type="entry name" value="Prostanoid_rcpt"/>
</dbReference>
<evidence type="ECO:0000256" key="5">
    <source>
        <dbReference type="ARBA" id="ARBA00023040"/>
    </source>
</evidence>
<evidence type="ECO:0000256" key="4">
    <source>
        <dbReference type="ARBA" id="ARBA00022989"/>
    </source>
</evidence>
<feature type="transmembrane region" description="Helical" evidence="10">
    <location>
        <begin position="29"/>
        <end position="48"/>
    </location>
</feature>
<dbReference type="GO" id="GO:0007189">
    <property type="term" value="P:adenylate cyclase-activating G protein-coupled receptor signaling pathway"/>
    <property type="evidence" value="ECO:0007669"/>
    <property type="project" value="TreeGrafter"/>
</dbReference>
<dbReference type="EMBL" id="JANIIK010000042">
    <property type="protein sequence ID" value="KAJ3607051.1"/>
    <property type="molecule type" value="Genomic_DNA"/>
</dbReference>
<dbReference type="SUPFAM" id="SSF81321">
    <property type="entry name" value="Family A G protein-coupled receptor-like"/>
    <property type="match status" value="1"/>
</dbReference>
<feature type="transmembrane region" description="Helical" evidence="10">
    <location>
        <begin position="303"/>
        <end position="326"/>
    </location>
</feature>
<dbReference type="GO" id="GO:0007204">
    <property type="term" value="P:positive regulation of cytosolic calcium ion concentration"/>
    <property type="evidence" value="ECO:0007669"/>
    <property type="project" value="TreeGrafter"/>
</dbReference>
<keyword evidence="6 10" id="KW-0472">Membrane</keyword>
<dbReference type="GO" id="GO:0006954">
    <property type="term" value="P:inflammatory response"/>
    <property type="evidence" value="ECO:0007669"/>
    <property type="project" value="TreeGrafter"/>
</dbReference>
<dbReference type="OrthoDB" id="5959154at2759"/>
<dbReference type="PRINTS" id="PR01788">
    <property type="entry name" value="PROSTANOIDR"/>
</dbReference>
<keyword evidence="9" id="KW-0807">Transducer</keyword>
<evidence type="ECO:0000259" key="11">
    <source>
        <dbReference type="PROSITE" id="PS50262"/>
    </source>
</evidence>
<dbReference type="GO" id="GO:0005886">
    <property type="term" value="C:plasma membrane"/>
    <property type="evidence" value="ECO:0007669"/>
    <property type="project" value="UniProtKB-SubCell"/>
</dbReference>
<evidence type="ECO:0000256" key="10">
    <source>
        <dbReference type="SAM" id="Phobius"/>
    </source>
</evidence>
<dbReference type="InterPro" id="IPR017452">
    <property type="entry name" value="GPCR_Rhodpsn_7TM"/>
</dbReference>
<keyword evidence="7" id="KW-0675">Receptor</keyword>
<evidence type="ECO:0000313" key="12">
    <source>
        <dbReference type="EMBL" id="KAJ3607051.1"/>
    </source>
</evidence>
<keyword evidence="4 10" id="KW-1133">Transmembrane helix</keyword>
<evidence type="ECO:0000256" key="3">
    <source>
        <dbReference type="ARBA" id="ARBA00022692"/>
    </source>
</evidence>
<keyword evidence="3 10" id="KW-0812">Transmembrane</keyword>
<dbReference type="GO" id="GO:0071380">
    <property type="term" value="P:cellular response to prostaglandin E stimulus"/>
    <property type="evidence" value="ECO:0007669"/>
    <property type="project" value="TreeGrafter"/>
</dbReference>
<dbReference type="PROSITE" id="PS00237">
    <property type="entry name" value="G_PROTEIN_RECEP_F1_1"/>
    <property type="match status" value="1"/>
</dbReference>
<feature type="transmembrane region" description="Helical" evidence="10">
    <location>
        <begin position="60"/>
        <end position="84"/>
    </location>
</feature>
<comment type="subcellular location">
    <subcellularLocation>
        <location evidence="1">Cell membrane</location>
        <topology evidence="1">Multi-pass membrane protein</topology>
    </subcellularLocation>
</comment>
<keyword evidence="8" id="KW-0325">Glycoprotein</keyword>
<evidence type="ECO:0000256" key="2">
    <source>
        <dbReference type="ARBA" id="ARBA00022475"/>
    </source>
</evidence>
<evidence type="ECO:0000256" key="6">
    <source>
        <dbReference type="ARBA" id="ARBA00023136"/>
    </source>
</evidence>